<organism evidence="4 5">
    <name type="scientific">Camelina sativa</name>
    <name type="common">False flax</name>
    <name type="synonym">Myagrum sativum</name>
    <dbReference type="NCBI Taxonomy" id="90675"/>
    <lineage>
        <taxon>Eukaryota</taxon>
        <taxon>Viridiplantae</taxon>
        <taxon>Streptophyta</taxon>
        <taxon>Embryophyta</taxon>
        <taxon>Tracheophyta</taxon>
        <taxon>Spermatophyta</taxon>
        <taxon>Magnoliopsida</taxon>
        <taxon>eudicotyledons</taxon>
        <taxon>Gunneridae</taxon>
        <taxon>Pentapetalae</taxon>
        <taxon>rosids</taxon>
        <taxon>malvids</taxon>
        <taxon>Brassicales</taxon>
        <taxon>Brassicaceae</taxon>
        <taxon>Camelineae</taxon>
        <taxon>Camelina</taxon>
    </lineage>
</organism>
<dbReference type="Proteomes" id="UP000694864">
    <property type="component" value="Chromosome 19"/>
</dbReference>
<dbReference type="PROSITE" id="PS50263">
    <property type="entry name" value="CN_HYDROLASE"/>
    <property type="match status" value="1"/>
</dbReference>
<keyword evidence="2" id="KW-0732">Signal</keyword>
<keyword evidence="4" id="KW-1185">Reference proteome</keyword>
<accession>A0ABM1RCZ0</accession>
<evidence type="ECO:0000313" key="4">
    <source>
        <dbReference type="Proteomes" id="UP000694864"/>
    </source>
</evidence>
<proteinExistence type="inferred from homology"/>
<sequence length="220" mass="24015">MSIHSIALPFSLVLKVASWVSTVKSCPHLWNVASWVKGTDQPSLFTTLPLANSVLLFSGEIGCLSTELHCTPKPKGIEIYCAPTADYSLEWQASMIHIAVEGGCFVLSAHQFCKRGDFPEHPGYLFDDVIDEKHPDPTVSGGGSVIISPLGQVLAGPNYESEGLLTTDLDLGDIARAKLYFDVVGHYAKPDVFNLTVNEHPKKPVTFMTKVEKLEDDSNK</sequence>
<feature type="signal peptide" evidence="2">
    <location>
        <begin position="1"/>
        <end position="25"/>
    </location>
</feature>
<name>A0ABM1RCZ0_CAMSA</name>
<feature type="domain" description="CN hydrolase" evidence="3">
    <location>
        <begin position="1"/>
        <end position="171"/>
    </location>
</feature>
<dbReference type="Pfam" id="PF00795">
    <property type="entry name" value="CN_hydrolase"/>
    <property type="match status" value="1"/>
</dbReference>
<dbReference type="PANTHER" id="PTHR46044:SF11">
    <property type="entry name" value="NITRILASE 1-RELATED"/>
    <property type="match status" value="1"/>
</dbReference>
<dbReference type="InterPro" id="IPR036526">
    <property type="entry name" value="C-N_Hydrolase_sf"/>
</dbReference>
<evidence type="ECO:0000259" key="3">
    <source>
        <dbReference type="PROSITE" id="PS50263"/>
    </source>
</evidence>
<evidence type="ECO:0000313" key="5">
    <source>
        <dbReference type="RefSeq" id="XP_019096878.1"/>
    </source>
</evidence>
<dbReference type="PANTHER" id="PTHR46044">
    <property type="entry name" value="NITRILASE"/>
    <property type="match status" value="1"/>
</dbReference>
<dbReference type="InterPro" id="IPR044149">
    <property type="entry name" value="Nitrilases_CHs"/>
</dbReference>
<protein>
    <submittedName>
        <fullName evidence="5">Nitrilase 3-like isoform X1</fullName>
    </submittedName>
</protein>
<dbReference type="SUPFAM" id="SSF56317">
    <property type="entry name" value="Carbon-nitrogen hydrolase"/>
    <property type="match status" value="1"/>
</dbReference>
<feature type="chain" id="PRO_5046607307" evidence="2">
    <location>
        <begin position="26"/>
        <end position="220"/>
    </location>
</feature>
<evidence type="ECO:0000256" key="1">
    <source>
        <dbReference type="ARBA" id="ARBA00008129"/>
    </source>
</evidence>
<reference evidence="4" key="1">
    <citation type="journal article" date="2014" name="Nat. Commun.">
        <title>The emerging biofuel crop Camelina sativa retains a highly undifferentiated hexaploid genome structure.</title>
        <authorList>
            <person name="Kagale S."/>
            <person name="Koh C."/>
            <person name="Nixon J."/>
            <person name="Bollina V."/>
            <person name="Clarke W.E."/>
            <person name="Tuteja R."/>
            <person name="Spillane C."/>
            <person name="Robinson S.J."/>
            <person name="Links M.G."/>
            <person name="Clarke C."/>
            <person name="Higgins E.E."/>
            <person name="Huebert T."/>
            <person name="Sharpe A.G."/>
            <person name="Parkin I.A."/>
        </authorList>
    </citation>
    <scope>NUCLEOTIDE SEQUENCE [LARGE SCALE GENOMIC DNA]</scope>
    <source>
        <strain evidence="4">cv. DH55</strain>
    </source>
</reference>
<dbReference type="Gene3D" id="3.60.110.10">
    <property type="entry name" value="Carbon-nitrogen hydrolase"/>
    <property type="match status" value="1"/>
</dbReference>
<dbReference type="RefSeq" id="XP_019096878.1">
    <property type="nucleotide sequence ID" value="XM_019241333.1"/>
</dbReference>
<dbReference type="InterPro" id="IPR003010">
    <property type="entry name" value="C-N_Hydrolase"/>
</dbReference>
<gene>
    <name evidence="5" type="primary">LOC104766496</name>
</gene>
<comment type="similarity">
    <text evidence="1">Belongs to the carbon-nitrogen hydrolase superfamily. Nitrilase family.</text>
</comment>
<evidence type="ECO:0000256" key="2">
    <source>
        <dbReference type="SAM" id="SignalP"/>
    </source>
</evidence>
<reference evidence="5" key="2">
    <citation type="submission" date="2025-08" db="UniProtKB">
        <authorList>
            <consortium name="RefSeq"/>
        </authorList>
    </citation>
    <scope>IDENTIFICATION</scope>
    <source>
        <tissue evidence="5">Leaf</tissue>
    </source>
</reference>
<dbReference type="GeneID" id="104766496"/>